<comment type="subcellular location">
    <subcellularLocation>
        <location evidence="6">Cytoplasm</location>
    </subcellularLocation>
</comment>
<dbReference type="InterPro" id="IPR010994">
    <property type="entry name" value="RuvA_2-like"/>
</dbReference>
<comment type="similarity">
    <text evidence="6">Belongs to the UvrC family.</text>
</comment>
<dbReference type="FunFam" id="3.40.1440.10:FF:000001">
    <property type="entry name" value="UvrABC system protein C"/>
    <property type="match status" value="1"/>
</dbReference>
<dbReference type="PANTHER" id="PTHR30562">
    <property type="entry name" value="UVRC/OXIDOREDUCTASE"/>
    <property type="match status" value="1"/>
</dbReference>
<proteinExistence type="inferred from homology"/>
<dbReference type="Gene3D" id="3.40.1440.10">
    <property type="entry name" value="GIY-YIG endonuclease"/>
    <property type="match status" value="1"/>
</dbReference>
<comment type="subunit">
    <text evidence="6">Interacts with UvrB in an incision complex.</text>
</comment>
<dbReference type="SMART" id="SM00465">
    <property type="entry name" value="GIYc"/>
    <property type="match status" value="1"/>
</dbReference>
<dbReference type="InterPro" id="IPR003583">
    <property type="entry name" value="Hlx-hairpin-Hlx_DNA-bd_motif"/>
</dbReference>
<dbReference type="InterPro" id="IPR036876">
    <property type="entry name" value="UVR_dom_sf"/>
</dbReference>
<evidence type="ECO:0000313" key="11">
    <source>
        <dbReference type="Proteomes" id="UP000321595"/>
    </source>
</evidence>
<dbReference type="InterPro" id="IPR038476">
    <property type="entry name" value="UvrC_RNase_H_dom_sf"/>
</dbReference>
<dbReference type="InterPro" id="IPR035901">
    <property type="entry name" value="GIY-YIG_endonuc_sf"/>
</dbReference>
<sequence>MAELFDAASKIALIPHKPGCYIMRDKRGRIVYVGKAKDLKNRVRNYFQSSGDPRLFVARLPKILGDIEVIITANEKEAMILENTLIKAHKPRYNVQLKDDKNYLSLRINTRHEWPRVDVVRHQKKDGARYFGPYHSAKAIRQTLNILNKYFQLRTCTDSVLNHRVRPCLQYQIKRCPAPCVFEVDKEAYDQHVREAILFLEGRGDELLDSLKARMYQASEDMEFERAANFRDQIISIQRALERQMAVTAERVDRDVIGYWREGERLTIQLLFVRAGKLEGTRAFSYKQQEFPDHELISSFLNLYYAAGNFIPKEILVPVELEESELAAYEELLSELKGQKVSVIHPQRGAKRALISMATENAKSSFESEHDKEERTQDLLESLQERLGLSHYPERIECFDISNFQGKQIVASMVVFEGGVPNKNEYRRYKMREVTSQDDFASMHEVLTRRFSKVASGEDAAPDLVVIDGGKGQLAQAVAVVQDLGIHDVDVIGLAKSRVDKVGFGDDEVTRSPERVFLPGRKNPVVLKQNSAEIFLLERIRDEAHRFAITFHQELRRKETLKSSLDDIPGVGPATRKDLLRHFGSLRKIKTATLEELKDVPGVGPKMAETIFGWFR</sequence>
<dbReference type="OrthoDB" id="9804933at2"/>
<dbReference type="InterPro" id="IPR047296">
    <property type="entry name" value="GIY-YIG_UvrC_Cho"/>
</dbReference>
<dbReference type="Pfam" id="PF02151">
    <property type="entry name" value="UVR"/>
    <property type="match status" value="1"/>
</dbReference>
<dbReference type="CDD" id="cd10434">
    <property type="entry name" value="GIY-YIG_UvrC_Cho"/>
    <property type="match status" value="1"/>
</dbReference>
<dbReference type="Gene3D" id="1.10.150.20">
    <property type="entry name" value="5' to 3' exonuclease, C-terminal subdomain"/>
    <property type="match status" value="1"/>
</dbReference>
<dbReference type="InterPro" id="IPR001943">
    <property type="entry name" value="UVR_dom"/>
</dbReference>
<dbReference type="Pfam" id="PF14520">
    <property type="entry name" value="HHH_5"/>
    <property type="match status" value="1"/>
</dbReference>
<dbReference type="AlphaFoldDB" id="A0A5B8XR63"/>
<evidence type="ECO:0000259" key="7">
    <source>
        <dbReference type="PROSITE" id="PS50151"/>
    </source>
</evidence>
<dbReference type="Gene3D" id="3.30.420.340">
    <property type="entry name" value="UvrC, RNAse H endonuclease domain"/>
    <property type="match status" value="1"/>
</dbReference>
<evidence type="ECO:0000256" key="1">
    <source>
        <dbReference type="ARBA" id="ARBA00022490"/>
    </source>
</evidence>
<evidence type="ECO:0000256" key="4">
    <source>
        <dbReference type="ARBA" id="ARBA00022881"/>
    </source>
</evidence>
<organism evidence="10 11">
    <name type="scientific">Microvenator marinus</name>
    <dbReference type="NCBI Taxonomy" id="2600177"/>
    <lineage>
        <taxon>Bacteria</taxon>
        <taxon>Deltaproteobacteria</taxon>
        <taxon>Bradymonadales</taxon>
        <taxon>Microvenatoraceae</taxon>
        <taxon>Microvenator</taxon>
    </lineage>
</organism>
<dbReference type="PROSITE" id="PS50165">
    <property type="entry name" value="UVRC"/>
    <property type="match status" value="1"/>
</dbReference>
<name>A0A5B8XR63_9DELT</name>
<dbReference type="SUPFAM" id="SSF46600">
    <property type="entry name" value="C-terminal UvrC-binding domain of UvrB"/>
    <property type="match status" value="1"/>
</dbReference>
<dbReference type="GO" id="GO:0009380">
    <property type="term" value="C:excinuclease repair complex"/>
    <property type="evidence" value="ECO:0007669"/>
    <property type="project" value="InterPro"/>
</dbReference>
<dbReference type="Pfam" id="PF01541">
    <property type="entry name" value="GIY-YIG"/>
    <property type="match status" value="1"/>
</dbReference>
<dbReference type="NCBIfam" id="NF001824">
    <property type="entry name" value="PRK00558.1-5"/>
    <property type="match status" value="1"/>
</dbReference>
<keyword evidence="6" id="KW-0742">SOS response</keyword>
<feature type="domain" description="UvrC family homology region profile" evidence="9">
    <location>
        <begin position="256"/>
        <end position="481"/>
    </location>
</feature>
<dbReference type="HAMAP" id="MF_00203">
    <property type="entry name" value="UvrC"/>
    <property type="match status" value="1"/>
</dbReference>
<dbReference type="GO" id="GO:0006289">
    <property type="term" value="P:nucleotide-excision repair"/>
    <property type="evidence" value="ECO:0007669"/>
    <property type="project" value="UniProtKB-UniRule"/>
</dbReference>
<evidence type="ECO:0000256" key="2">
    <source>
        <dbReference type="ARBA" id="ARBA00022763"/>
    </source>
</evidence>
<dbReference type="RefSeq" id="WP_146960106.1">
    <property type="nucleotide sequence ID" value="NZ_CP042467.1"/>
</dbReference>
<evidence type="ECO:0000256" key="5">
    <source>
        <dbReference type="ARBA" id="ARBA00023204"/>
    </source>
</evidence>
<keyword evidence="3 6" id="KW-0228">DNA excision</keyword>
<keyword evidence="5 6" id="KW-0234">DNA repair</keyword>
<feature type="domain" description="UVR" evidence="7">
    <location>
        <begin position="205"/>
        <end position="240"/>
    </location>
</feature>
<dbReference type="InterPro" id="IPR001162">
    <property type="entry name" value="UvrC_RNase_H_dom"/>
</dbReference>
<dbReference type="InterPro" id="IPR050066">
    <property type="entry name" value="UvrABC_protein_C"/>
</dbReference>
<keyword evidence="1 6" id="KW-0963">Cytoplasm</keyword>
<evidence type="ECO:0000313" key="10">
    <source>
        <dbReference type="EMBL" id="QED28035.1"/>
    </source>
</evidence>
<feature type="domain" description="GIY-YIG" evidence="8">
    <location>
        <begin position="16"/>
        <end position="95"/>
    </location>
</feature>
<dbReference type="SUPFAM" id="SSF82771">
    <property type="entry name" value="GIY-YIG endonuclease"/>
    <property type="match status" value="1"/>
</dbReference>
<gene>
    <name evidence="6 10" type="primary">uvrC</name>
    <name evidence="10" type="ORF">FRD01_12475</name>
</gene>
<dbReference type="GO" id="GO:0005737">
    <property type="term" value="C:cytoplasm"/>
    <property type="evidence" value="ECO:0007669"/>
    <property type="project" value="UniProtKB-SubCell"/>
</dbReference>
<dbReference type="NCBIfam" id="TIGR00194">
    <property type="entry name" value="uvrC"/>
    <property type="match status" value="1"/>
</dbReference>
<keyword evidence="2 6" id="KW-0227">DNA damage</keyword>
<dbReference type="InterPro" id="IPR000305">
    <property type="entry name" value="GIY-YIG_endonuc"/>
</dbReference>
<dbReference type="SUPFAM" id="SSF47781">
    <property type="entry name" value="RuvA domain 2-like"/>
    <property type="match status" value="1"/>
</dbReference>
<dbReference type="GO" id="GO:0009381">
    <property type="term" value="F:excinuclease ABC activity"/>
    <property type="evidence" value="ECO:0007669"/>
    <property type="project" value="UniProtKB-UniRule"/>
</dbReference>
<dbReference type="InterPro" id="IPR004791">
    <property type="entry name" value="UvrC"/>
</dbReference>
<dbReference type="GO" id="GO:0003677">
    <property type="term" value="F:DNA binding"/>
    <property type="evidence" value="ECO:0007669"/>
    <property type="project" value="UniProtKB-UniRule"/>
</dbReference>
<dbReference type="PROSITE" id="PS50164">
    <property type="entry name" value="GIY_YIG"/>
    <property type="match status" value="1"/>
</dbReference>
<keyword evidence="4 6" id="KW-0267">Excision nuclease</keyword>
<dbReference type="KEGG" id="bbae:FRD01_12475"/>
<dbReference type="EMBL" id="CP042467">
    <property type="protein sequence ID" value="QED28035.1"/>
    <property type="molecule type" value="Genomic_DNA"/>
</dbReference>
<evidence type="ECO:0000256" key="6">
    <source>
        <dbReference type="HAMAP-Rule" id="MF_00203"/>
    </source>
</evidence>
<reference evidence="10 11" key="1">
    <citation type="submission" date="2019-08" db="EMBL/GenBank/DDBJ databases">
        <authorList>
            <person name="Liang Q."/>
        </authorList>
    </citation>
    <scope>NUCLEOTIDE SEQUENCE [LARGE SCALE GENOMIC DNA]</scope>
    <source>
        <strain evidence="10 11">V1718</strain>
    </source>
</reference>
<keyword evidence="11" id="KW-1185">Reference proteome</keyword>
<dbReference type="GO" id="GO:0009432">
    <property type="term" value="P:SOS response"/>
    <property type="evidence" value="ECO:0007669"/>
    <property type="project" value="UniProtKB-UniRule"/>
</dbReference>
<dbReference type="SMART" id="SM00278">
    <property type="entry name" value="HhH1"/>
    <property type="match status" value="2"/>
</dbReference>
<evidence type="ECO:0000256" key="3">
    <source>
        <dbReference type="ARBA" id="ARBA00022769"/>
    </source>
</evidence>
<dbReference type="PANTHER" id="PTHR30562:SF1">
    <property type="entry name" value="UVRABC SYSTEM PROTEIN C"/>
    <property type="match status" value="1"/>
</dbReference>
<comment type="function">
    <text evidence="6">The UvrABC repair system catalyzes the recognition and processing of DNA lesions. UvrC both incises the 5' and 3' sides of the lesion. The N-terminal half is responsible for the 3' incision and the C-terminal half is responsible for the 5' incision.</text>
</comment>
<dbReference type="Pfam" id="PF08459">
    <property type="entry name" value="UvrC_RNaseH_dom"/>
    <property type="match status" value="1"/>
</dbReference>
<accession>A0A5B8XR63</accession>
<dbReference type="PROSITE" id="PS50151">
    <property type="entry name" value="UVR"/>
    <property type="match status" value="1"/>
</dbReference>
<dbReference type="Gene3D" id="4.10.860.10">
    <property type="entry name" value="UVR domain"/>
    <property type="match status" value="1"/>
</dbReference>
<protein>
    <recommendedName>
        <fullName evidence="6">UvrABC system protein C</fullName>
        <shortName evidence="6">Protein UvrC</shortName>
    </recommendedName>
    <alternativeName>
        <fullName evidence="6">Excinuclease ABC subunit C</fullName>
    </alternativeName>
</protein>
<dbReference type="Pfam" id="PF22920">
    <property type="entry name" value="UvrC_RNaseH"/>
    <property type="match status" value="1"/>
</dbReference>
<evidence type="ECO:0000259" key="9">
    <source>
        <dbReference type="PROSITE" id="PS50165"/>
    </source>
</evidence>
<dbReference type="Proteomes" id="UP000321595">
    <property type="component" value="Chromosome"/>
</dbReference>
<evidence type="ECO:0000259" key="8">
    <source>
        <dbReference type="PROSITE" id="PS50164"/>
    </source>
</evidence>